<dbReference type="Gene3D" id="2.130.10.10">
    <property type="entry name" value="YVTN repeat-like/Quinoprotein amine dehydrogenase"/>
    <property type="match status" value="1"/>
</dbReference>
<evidence type="ECO:0000256" key="5">
    <source>
        <dbReference type="ARBA" id="ARBA00039514"/>
    </source>
</evidence>
<name>A0AAX4H8T8_9ASCO</name>
<evidence type="ECO:0000256" key="3">
    <source>
        <dbReference type="ARBA" id="ARBA00022737"/>
    </source>
</evidence>
<feature type="region of interest" description="Disordered" evidence="6">
    <location>
        <begin position="396"/>
        <end position="537"/>
    </location>
</feature>
<reference evidence="7 8" key="1">
    <citation type="submission" date="2023-10" db="EMBL/GenBank/DDBJ databases">
        <title>Draft Genome Sequence of Candida saopaulonensis from a very Premature Infant with Sepsis.</title>
        <authorList>
            <person name="Ning Y."/>
            <person name="Dai R."/>
            <person name="Xiao M."/>
            <person name="Xu Y."/>
            <person name="Yan Q."/>
            <person name="Zhang L."/>
        </authorList>
    </citation>
    <scope>NUCLEOTIDE SEQUENCE [LARGE SCALE GENOMIC DNA]</scope>
    <source>
        <strain evidence="7 8">19XY460</strain>
    </source>
</reference>
<dbReference type="PANTHER" id="PTHR44019">
    <property type="entry name" value="WD REPEAT-CONTAINING PROTEIN 55"/>
    <property type="match status" value="1"/>
</dbReference>
<evidence type="ECO:0000313" key="7">
    <source>
        <dbReference type="EMBL" id="WPK24965.1"/>
    </source>
</evidence>
<accession>A0AAX4H8T8</accession>
<keyword evidence="3" id="KW-0677">Repeat</keyword>
<keyword evidence="2" id="KW-0853">WD repeat</keyword>
<dbReference type="InterPro" id="IPR050505">
    <property type="entry name" value="WDR55/POC1"/>
</dbReference>
<proteinExistence type="inferred from homology"/>
<sequence>MARKKGSKTSGLEDSESAITPILEISQSEPLFTAAAHPSKPIIATGLGTGHVFCYSYDDEELQEIVDNKRAAFLKKNDSDDVRVSLLKKKWWVNEKDHSNMGSDSPVTINWKTKRHKGSCRSVTFDVLENSVGEHLYSVGTDHMIKKAMTETGKVVAKTDFSSHLGEEKADEVTTVAASTTHPFLLAGTEDGNVLVFDSNKLSSPELKFRCDKMHEDAVSKILPMPAISAYHYLSLGSTVLSHIDIRKGIITQSDDQSDELLSMCYPTEYMYEKKNDTVIVGHGEGIVTLWKNSTNCFMDQLSRVKVNKNASIDTLIAPMNAGDPNLLDSIWCGDSDGLIHRINYKRGKVVERRAHSYLSSKMGLTDEVSGLDIDYQYRLISSGMESLKIWSAQTEEDLKNESNSEDDSDSDSDSDSDLDSDMSDSDDGKFGGVPGSGSDDDAFAGKKSSKKMDSEDESDQEGEEDNESDDDDTNGETTKKVAYSTSFSKPKRKMINLNKKSVDGAEGEKSSENKKRKLKQVAKSIPNNGIARFDGL</sequence>
<dbReference type="KEGG" id="asau:88173329"/>
<evidence type="ECO:0000256" key="1">
    <source>
        <dbReference type="ARBA" id="ARBA00007625"/>
    </source>
</evidence>
<comment type="similarity">
    <text evidence="1">Belongs to the WD repeat WDR55 family.</text>
</comment>
<dbReference type="GeneID" id="88173329"/>
<gene>
    <name evidence="7" type="ORF">PUMCH_002264</name>
</gene>
<dbReference type="InterPro" id="IPR036322">
    <property type="entry name" value="WD40_repeat_dom_sf"/>
</dbReference>
<dbReference type="InterPro" id="IPR015943">
    <property type="entry name" value="WD40/YVTN_repeat-like_dom_sf"/>
</dbReference>
<organism evidence="7 8">
    <name type="scientific">Australozyma saopauloensis</name>
    <dbReference type="NCBI Taxonomy" id="291208"/>
    <lineage>
        <taxon>Eukaryota</taxon>
        <taxon>Fungi</taxon>
        <taxon>Dikarya</taxon>
        <taxon>Ascomycota</taxon>
        <taxon>Saccharomycotina</taxon>
        <taxon>Pichiomycetes</taxon>
        <taxon>Metschnikowiaceae</taxon>
        <taxon>Australozyma</taxon>
    </lineage>
</organism>
<evidence type="ECO:0000313" key="8">
    <source>
        <dbReference type="Proteomes" id="UP001338582"/>
    </source>
</evidence>
<dbReference type="SMART" id="SM00320">
    <property type="entry name" value="WD40"/>
    <property type="match status" value="3"/>
</dbReference>
<evidence type="ECO:0000256" key="4">
    <source>
        <dbReference type="ARBA" id="ARBA00039238"/>
    </source>
</evidence>
<evidence type="ECO:0000256" key="6">
    <source>
        <dbReference type="SAM" id="MobiDB-lite"/>
    </source>
</evidence>
<dbReference type="InterPro" id="IPR001680">
    <property type="entry name" value="WD40_rpt"/>
</dbReference>
<protein>
    <recommendedName>
        <fullName evidence="4">WD repeat-containing protein JIP5</fullName>
    </recommendedName>
    <alternativeName>
        <fullName evidence="5">WD repeat-containing protein jip5</fullName>
    </alternativeName>
</protein>
<feature type="compositionally biased region" description="Basic and acidic residues" evidence="6">
    <location>
        <begin position="501"/>
        <end position="514"/>
    </location>
</feature>
<feature type="compositionally biased region" description="Acidic residues" evidence="6">
    <location>
        <begin position="455"/>
        <end position="475"/>
    </location>
</feature>
<keyword evidence="8" id="KW-1185">Reference proteome</keyword>
<evidence type="ECO:0000256" key="2">
    <source>
        <dbReference type="ARBA" id="ARBA00022574"/>
    </source>
</evidence>
<dbReference type="RefSeq" id="XP_062877348.1">
    <property type="nucleotide sequence ID" value="XM_063021278.1"/>
</dbReference>
<feature type="compositionally biased region" description="Acidic residues" evidence="6">
    <location>
        <begin position="404"/>
        <end position="426"/>
    </location>
</feature>
<dbReference type="Proteomes" id="UP001338582">
    <property type="component" value="Chromosome 3"/>
</dbReference>
<dbReference type="EMBL" id="CP138896">
    <property type="protein sequence ID" value="WPK24965.1"/>
    <property type="molecule type" value="Genomic_DNA"/>
</dbReference>
<dbReference type="SUPFAM" id="SSF50978">
    <property type="entry name" value="WD40 repeat-like"/>
    <property type="match status" value="1"/>
</dbReference>
<dbReference type="AlphaFoldDB" id="A0AAX4H8T8"/>
<dbReference type="PANTHER" id="PTHR44019:SF20">
    <property type="entry name" value="WD REPEAT-CONTAINING PROTEIN 55"/>
    <property type="match status" value="1"/>
</dbReference>